<name>A0AAE1EIP0_PETCI</name>
<proteinExistence type="predicted"/>
<gene>
    <name evidence="1" type="ORF">Pcinc_039901</name>
</gene>
<comment type="caution">
    <text evidence="1">The sequence shown here is derived from an EMBL/GenBank/DDBJ whole genome shotgun (WGS) entry which is preliminary data.</text>
</comment>
<evidence type="ECO:0000313" key="2">
    <source>
        <dbReference type="Proteomes" id="UP001286313"/>
    </source>
</evidence>
<reference evidence="1" key="1">
    <citation type="submission" date="2023-10" db="EMBL/GenBank/DDBJ databases">
        <title>Genome assemblies of two species of porcelain crab, Petrolisthes cinctipes and Petrolisthes manimaculis (Anomura: Porcellanidae).</title>
        <authorList>
            <person name="Angst P."/>
        </authorList>
    </citation>
    <scope>NUCLEOTIDE SEQUENCE</scope>
    <source>
        <strain evidence="1">PB745_01</strain>
        <tissue evidence="1">Gill</tissue>
    </source>
</reference>
<keyword evidence="2" id="KW-1185">Reference proteome</keyword>
<dbReference type="Proteomes" id="UP001286313">
    <property type="component" value="Unassembled WGS sequence"/>
</dbReference>
<dbReference type="AlphaFoldDB" id="A0AAE1EIP0"/>
<accession>A0AAE1EIP0</accession>
<evidence type="ECO:0000313" key="1">
    <source>
        <dbReference type="EMBL" id="KAK3853572.1"/>
    </source>
</evidence>
<sequence length="81" mass="8548">MKPPTRRPDVKDQGIPPFLPPGALALAEPLSPLPTVYKGEFGVRVGTPLTRHAPNGPLKQTKGVGAENCTCHQRVPETGVG</sequence>
<protein>
    <submittedName>
        <fullName evidence="1">Uncharacterized protein</fullName>
    </submittedName>
</protein>
<dbReference type="EMBL" id="JAWQEG010006912">
    <property type="protein sequence ID" value="KAK3853572.1"/>
    <property type="molecule type" value="Genomic_DNA"/>
</dbReference>
<organism evidence="1 2">
    <name type="scientific">Petrolisthes cinctipes</name>
    <name type="common">Flat porcelain crab</name>
    <dbReference type="NCBI Taxonomy" id="88211"/>
    <lineage>
        <taxon>Eukaryota</taxon>
        <taxon>Metazoa</taxon>
        <taxon>Ecdysozoa</taxon>
        <taxon>Arthropoda</taxon>
        <taxon>Crustacea</taxon>
        <taxon>Multicrustacea</taxon>
        <taxon>Malacostraca</taxon>
        <taxon>Eumalacostraca</taxon>
        <taxon>Eucarida</taxon>
        <taxon>Decapoda</taxon>
        <taxon>Pleocyemata</taxon>
        <taxon>Anomura</taxon>
        <taxon>Galatheoidea</taxon>
        <taxon>Porcellanidae</taxon>
        <taxon>Petrolisthes</taxon>
    </lineage>
</organism>